<dbReference type="Pfam" id="PF00326">
    <property type="entry name" value="Peptidase_S9"/>
    <property type="match status" value="1"/>
</dbReference>
<sequence>MVSNEKYLKLRARMTSPVKESKYKIAWWLKIILIFTFPLWIIPFLITNFFIGLMMRNVMENFQRIGRSTNPNFDKIDLNTLNFYNRDMELQNSLQLMIDDSNWDMMEAQDMTITTYDNRLLSAFFINNHQSNKNHKWIIATHGWQQNRYSILYLVKHFYEQGYSIVTYDTRGHGSNNIHDAITFGNKEADDLYAVILSLNNYLTETDFKQPPNITLIGNSMGASTVLETISRFDTGKFGVKCAISDCGFDSFSHIIKIMGKQYFNLHWFWFYYGVKFFFRLKDKFNINSIDPINKLKYCSSIPVLFIHGNDDETVPATMAQKMYEEKINYEEETISELLIMPFAKHIRAVTTDYDTYCKTTLKFVNKWTNFKTEDKGD</sequence>
<evidence type="ECO:0000313" key="3">
    <source>
        <dbReference type="EMBL" id="BDT03167.1"/>
    </source>
</evidence>
<dbReference type="Gene3D" id="3.40.50.1820">
    <property type="entry name" value="alpha/beta hydrolase"/>
    <property type="match status" value="1"/>
</dbReference>
<evidence type="ECO:0000256" key="1">
    <source>
        <dbReference type="SAM" id="Phobius"/>
    </source>
</evidence>
<dbReference type="InterPro" id="IPR001375">
    <property type="entry name" value="Peptidase_S9_cat"/>
</dbReference>
<keyword evidence="3" id="KW-0378">Hydrolase</keyword>
<gene>
    <name evidence="3" type="ORF">SHM_08130</name>
</gene>
<dbReference type="SUPFAM" id="SSF53474">
    <property type="entry name" value="alpha/beta-Hydrolases"/>
    <property type="match status" value="1"/>
</dbReference>
<reference evidence="3 4" key="1">
    <citation type="journal article" date="2022" name="Front. Microbiol.">
        <title>Male-killing mechanisms vary between Spiroplasma species.</title>
        <authorList>
            <person name="Arai H."/>
            <person name="Inoue M."/>
            <person name="Kageyama D."/>
        </authorList>
    </citation>
    <scope>NUCLEOTIDE SEQUENCE [LARGE SCALE GENOMIC DNA]</scope>
    <source>
        <strain evidence="4">sHm</strain>
    </source>
</reference>
<feature type="transmembrane region" description="Helical" evidence="1">
    <location>
        <begin position="25"/>
        <end position="51"/>
    </location>
</feature>
<dbReference type="PANTHER" id="PTHR43358:SF4">
    <property type="entry name" value="ALPHA_BETA HYDROLASE FOLD-1 DOMAIN-CONTAINING PROTEIN"/>
    <property type="match status" value="1"/>
</dbReference>
<feature type="domain" description="Peptidase S9 prolyl oligopeptidase catalytic" evidence="2">
    <location>
        <begin position="158"/>
        <end position="370"/>
    </location>
</feature>
<evidence type="ECO:0000313" key="4">
    <source>
        <dbReference type="Proteomes" id="UP001163387"/>
    </source>
</evidence>
<dbReference type="PANTHER" id="PTHR43358">
    <property type="entry name" value="ALPHA/BETA-HYDROLASE"/>
    <property type="match status" value="1"/>
</dbReference>
<name>A0ABM8BTY3_9MOLU</name>
<dbReference type="GO" id="GO:0016787">
    <property type="term" value="F:hydrolase activity"/>
    <property type="evidence" value="ECO:0007669"/>
    <property type="project" value="UniProtKB-KW"/>
</dbReference>
<accession>A0ABM8BTY3</accession>
<proteinExistence type="predicted"/>
<dbReference type="RefSeq" id="WP_281749267.1">
    <property type="nucleotide sequence ID" value="NZ_AP026933.1"/>
</dbReference>
<dbReference type="InterPro" id="IPR052920">
    <property type="entry name" value="DNA-binding_regulatory"/>
</dbReference>
<keyword evidence="1" id="KW-0812">Transmembrane</keyword>
<dbReference type="Proteomes" id="UP001163387">
    <property type="component" value="Chromosome"/>
</dbReference>
<dbReference type="EMBL" id="AP026933">
    <property type="protein sequence ID" value="BDT03167.1"/>
    <property type="molecule type" value="Genomic_DNA"/>
</dbReference>
<keyword evidence="1" id="KW-1133">Transmembrane helix</keyword>
<protein>
    <submittedName>
        <fullName evidence="3">Alpha/beta hydrolase</fullName>
    </submittedName>
</protein>
<organism evidence="3 4">
    <name type="scientific">Spiroplasma ixodetis</name>
    <dbReference type="NCBI Taxonomy" id="2141"/>
    <lineage>
        <taxon>Bacteria</taxon>
        <taxon>Bacillati</taxon>
        <taxon>Mycoplasmatota</taxon>
        <taxon>Mollicutes</taxon>
        <taxon>Entomoplasmatales</taxon>
        <taxon>Spiroplasmataceae</taxon>
        <taxon>Spiroplasma</taxon>
    </lineage>
</organism>
<keyword evidence="4" id="KW-1185">Reference proteome</keyword>
<dbReference type="InterPro" id="IPR029058">
    <property type="entry name" value="AB_hydrolase_fold"/>
</dbReference>
<evidence type="ECO:0000259" key="2">
    <source>
        <dbReference type="Pfam" id="PF00326"/>
    </source>
</evidence>
<keyword evidence="1" id="KW-0472">Membrane</keyword>